<protein>
    <recommendedName>
        <fullName evidence="4">DUF3352 domain-containing protein</fullName>
    </recommendedName>
</protein>
<dbReference type="Proteomes" id="UP001595897">
    <property type="component" value="Unassembled WGS sequence"/>
</dbReference>
<evidence type="ECO:0008006" key="4">
    <source>
        <dbReference type="Google" id="ProtNLM"/>
    </source>
</evidence>
<gene>
    <name evidence="2" type="ORF">ACFO4O_16470</name>
</gene>
<reference evidence="3" key="1">
    <citation type="journal article" date="2019" name="Int. J. Syst. Evol. Microbiol.">
        <title>The Global Catalogue of Microorganisms (GCM) 10K type strain sequencing project: providing services to taxonomists for standard genome sequencing and annotation.</title>
        <authorList>
            <consortium name="The Broad Institute Genomics Platform"/>
            <consortium name="The Broad Institute Genome Sequencing Center for Infectious Disease"/>
            <person name="Wu L."/>
            <person name="Ma J."/>
        </authorList>
    </citation>
    <scope>NUCLEOTIDE SEQUENCE [LARGE SCALE GENOMIC DNA]</scope>
    <source>
        <strain evidence="3">KACC 12507</strain>
    </source>
</reference>
<sequence length="494" mass="54816">MMRKSLSFFALLCSIAIFSDATYGTEDKMPEVLNFYPACDYEIVDTVTYQRRLAPRVSSVSNSDIEKAKNRIISRMKNTAIDKGADAVILIDSDLAIINTSNASPIGSLLDPNPQGKGVIGASHHTLAYTAELIKLCGSISNLSNNATPYNAKGKEQKAISLGTVGGWQKTIELDMASAQGQRTITDIGNYSVDIDDGVFGLELNMSLAEVQKILGTPTFRLKADDEHLILAYGRGLWLVLKHDELASISSKQTWLSSEFINLLAFDERIDDQAWTAQAQYRQNQPISASDNHKNLAAGIIVHQSGDAQLLIDVESFITGNTQNHQLKAIHYALEKTNYKRPSISFKPSNPKLLSYINAYLQQERNTMDVSSLNIVPRASAWLSNRKTLNWYSGNLLIENLGASINKVILLENPSSDSDYGVPWVINGLRQFMTIDEATQQLGDDMFQLNDKIEVTQSHFVQELLFYELNENNKHKSAKGSSPQLISSQIVIYQ</sequence>
<organism evidence="2 3">
    <name type="scientific">Glaciecola siphonariae</name>
    <dbReference type="NCBI Taxonomy" id="521012"/>
    <lineage>
        <taxon>Bacteria</taxon>
        <taxon>Pseudomonadati</taxon>
        <taxon>Pseudomonadota</taxon>
        <taxon>Gammaproteobacteria</taxon>
        <taxon>Alteromonadales</taxon>
        <taxon>Alteromonadaceae</taxon>
        <taxon>Glaciecola</taxon>
    </lineage>
</organism>
<evidence type="ECO:0000256" key="1">
    <source>
        <dbReference type="SAM" id="SignalP"/>
    </source>
</evidence>
<dbReference type="EMBL" id="JBHSGU010000025">
    <property type="protein sequence ID" value="MFC4701748.1"/>
    <property type="molecule type" value="Genomic_DNA"/>
</dbReference>
<keyword evidence="1" id="KW-0732">Signal</keyword>
<evidence type="ECO:0000313" key="2">
    <source>
        <dbReference type="EMBL" id="MFC4701748.1"/>
    </source>
</evidence>
<feature type="signal peptide" evidence="1">
    <location>
        <begin position="1"/>
        <end position="21"/>
    </location>
</feature>
<dbReference type="RefSeq" id="WP_382410517.1">
    <property type="nucleotide sequence ID" value="NZ_JBHSGU010000025.1"/>
</dbReference>
<name>A0ABV9M221_9ALTE</name>
<comment type="caution">
    <text evidence="2">The sequence shown here is derived from an EMBL/GenBank/DDBJ whole genome shotgun (WGS) entry which is preliminary data.</text>
</comment>
<proteinExistence type="predicted"/>
<accession>A0ABV9M221</accession>
<keyword evidence="3" id="KW-1185">Reference proteome</keyword>
<evidence type="ECO:0000313" key="3">
    <source>
        <dbReference type="Proteomes" id="UP001595897"/>
    </source>
</evidence>
<feature type="chain" id="PRO_5045849488" description="DUF3352 domain-containing protein" evidence="1">
    <location>
        <begin position="22"/>
        <end position="494"/>
    </location>
</feature>